<accession>A0A1E3VS74</accession>
<dbReference type="EMBL" id="LPWF01000029">
    <property type="protein sequence ID" value="ODR96383.1"/>
    <property type="molecule type" value="Genomic_DNA"/>
</dbReference>
<dbReference type="GO" id="GO:0004521">
    <property type="term" value="F:RNA endonuclease activity"/>
    <property type="evidence" value="ECO:0007669"/>
    <property type="project" value="InterPro"/>
</dbReference>
<feature type="domain" description="Endoribonuclease YicC-like N-terminal" evidence="6">
    <location>
        <begin position="3"/>
        <end position="158"/>
    </location>
</feature>
<evidence type="ECO:0000256" key="1">
    <source>
        <dbReference type="ARBA" id="ARBA00001968"/>
    </source>
</evidence>
<evidence type="ECO:0000313" key="8">
    <source>
        <dbReference type="EMBL" id="ODR96383.1"/>
    </source>
</evidence>
<sequence length="295" mass="32205">MTLKSMTGFARSDGVHGDTAWFWEVKSVNGRSLDLRFRLPSGLERLEASVRGLCQEKLARGNCTINLTVKRESGQTEIRLNEPALAQAHAVAERAKSLTKLKPARLDTLLAMRGVVETVEPEETEEQQAALGHALLAGLAAALDGLIVARAGEGERLQRVIEQQLTDIDGLVARAVAVVARQPEALSVRLREQIARLGEAGATLEPERLHQEALLLAAKADIQEELDRLRAHVAAANELIASGQPAGRKLEFLAQEFNREANTICSKAADIEISRIGLELKTVIDQLREQVQNIE</sequence>
<feature type="domain" description="Endoribonuclease YicC-like C-terminal" evidence="7">
    <location>
        <begin position="182"/>
        <end position="295"/>
    </location>
</feature>
<dbReference type="InterPro" id="IPR005229">
    <property type="entry name" value="YicC/YloC-like"/>
</dbReference>
<evidence type="ECO:0000259" key="7">
    <source>
        <dbReference type="Pfam" id="PF08340"/>
    </source>
</evidence>
<dbReference type="PANTHER" id="PTHR30636:SF3">
    <property type="entry name" value="UPF0701 PROTEIN YICC"/>
    <property type="match status" value="1"/>
</dbReference>
<proteinExistence type="inferred from homology"/>
<evidence type="ECO:0000256" key="5">
    <source>
        <dbReference type="ARBA" id="ARBA00035648"/>
    </source>
</evidence>
<evidence type="ECO:0000256" key="2">
    <source>
        <dbReference type="ARBA" id="ARBA00022722"/>
    </source>
</evidence>
<evidence type="ECO:0008006" key="10">
    <source>
        <dbReference type="Google" id="ProtNLM"/>
    </source>
</evidence>
<dbReference type="InterPro" id="IPR013527">
    <property type="entry name" value="YicC-like_N"/>
</dbReference>
<dbReference type="AlphaFoldDB" id="A0A1E3VS74"/>
<dbReference type="OrthoDB" id="9771229at2"/>
<keyword evidence="3" id="KW-0255">Endonuclease</keyword>
<dbReference type="STRING" id="1774969.AUC69_14530"/>
<comment type="similarity">
    <text evidence="5">Belongs to the YicC/YloC family.</text>
</comment>
<gene>
    <name evidence="8" type="ORF">AUC69_14530</name>
</gene>
<dbReference type="RefSeq" id="WP_069442312.1">
    <property type="nucleotide sequence ID" value="NZ_LPWF01000029.1"/>
</dbReference>
<comment type="cofactor">
    <cofactor evidence="1">
        <name>a divalent metal cation</name>
        <dbReference type="ChEBI" id="CHEBI:60240"/>
    </cofactor>
</comment>
<dbReference type="Pfam" id="PF08340">
    <property type="entry name" value="YicC-like_C"/>
    <property type="match status" value="1"/>
</dbReference>
<name>A0A1E3VS74_9HYPH</name>
<organism evidence="8 9">
    <name type="scientific">Methyloceanibacter superfactus</name>
    <dbReference type="NCBI Taxonomy" id="1774969"/>
    <lineage>
        <taxon>Bacteria</taxon>
        <taxon>Pseudomonadati</taxon>
        <taxon>Pseudomonadota</taxon>
        <taxon>Alphaproteobacteria</taxon>
        <taxon>Hyphomicrobiales</taxon>
        <taxon>Hyphomicrobiaceae</taxon>
        <taxon>Methyloceanibacter</taxon>
    </lineage>
</organism>
<dbReference type="InterPro" id="IPR013551">
    <property type="entry name" value="YicC-like_C"/>
</dbReference>
<dbReference type="GO" id="GO:0016787">
    <property type="term" value="F:hydrolase activity"/>
    <property type="evidence" value="ECO:0007669"/>
    <property type="project" value="UniProtKB-KW"/>
</dbReference>
<dbReference type="PANTHER" id="PTHR30636">
    <property type="entry name" value="UPF0701 PROTEIN YICC"/>
    <property type="match status" value="1"/>
</dbReference>
<keyword evidence="4" id="KW-0378">Hydrolase</keyword>
<evidence type="ECO:0000259" key="6">
    <source>
        <dbReference type="Pfam" id="PF03755"/>
    </source>
</evidence>
<dbReference type="Pfam" id="PF03755">
    <property type="entry name" value="YicC-like_N"/>
    <property type="match status" value="1"/>
</dbReference>
<keyword evidence="9" id="KW-1185">Reference proteome</keyword>
<evidence type="ECO:0000313" key="9">
    <source>
        <dbReference type="Proteomes" id="UP000094472"/>
    </source>
</evidence>
<evidence type="ECO:0000256" key="4">
    <source>
        <dbReference type="ARBA" id="ARBA00022801"/>
    </source>
</evidence>
<dbReference type="Proteomes" id="UP000094472">
    <property type="component" value="Unassembled WGS sequence"/>
</dbReference>
<dbReference type="NCBIfam" id="TIGR00255">
    <property type="entry name" value="YicC/YloC family endoribonuclease"/>
    <property type="match status" value="1"/>
</dbReference>
<evidence type="ECO:0000256" key="3">
    <source>
        <dbReference type="ARBA" id="ARBA00022759"/>
    </source>
</evidence>
<keyword evidence="2" id="KW-0540">Nuclease</keyword>
<protein>
    <recommendedName>
        <fullName evidence="10">YicC family protein</fullName>
    </recommendedName>
</protein>
<comment type="caution">
    <text evidence="8">The sequence shown here is derived from an EMBL/GenBank/DDBJ whole genome shotgun (WGS) entry which is preliminary data.</text>
</comment>
<reference evidence="8 9" key="1">
    <citation type="journal article" date="2016" name="Environ. Microbiol.">
        <title>New Methyloceanibacter diversity from North Sea sediments includes methanotroph containing solely the soluble methane monooxygenase.</title>
        <authorList>
            <person name="Vekeman B."/>
            <person name="Kerckhof F.M."/>
            <person name="Cremers G."/>
            <person name="de Vos P."/>
            <person name="Vandamme P."/>
            <person name="Boon N."/>
            <person name="Op den Camp H.J."/>
            <person name="Heylen K."/>
        </authorList>
    </citation>
    <scope>NUCLEOTIDE SEQUENCE [LARGE SCALE GENOMIC DNA]</scope>
    <source>
        <strain evidence="8 9">R-67175</strain>
    </source>
</reference>